<dbReference type="PROSITE" id="PS00237">
    <property type="entry name" value="G_PROTEIN_RECEP_F1_1"/>
    <property type="match status" value="1"/>
</dbReference>
<keyword evidence="7 8" id="KW-0807">Transducer</keyword>
<dbReference type="PROSITE" id="PS50262">
    <property type="entry name" value="G_PROTEIN_RECEP_F1_2"/>
    <property type="match status" value="1"/>
</dbReference>
<dbReference type="FunCoup" id="A7SBF5">
    <property type="interactions" value="137"/>
</dbReference>
<dbReference type="GO" id="GO:0032870">
    <property type="term" value="P:cellular response to hormone stimulus"/>
    <property type="evidence" value="ECO:0000318"/>
    <property type="project" value="GO_Central"/>
</dbReference>
<dbReference type="SUPFAM" id="SSF81321">
    <property type="entry name" value="Family A G protein-coupled receptor-like"/>
    <property type="match status" value="1"/>
</dbReference>
<name>A7SBF5_NEMVE</name>
<feature type="non-terminal residue" evidence="11">
    <location>
        <position position="283"/>
    </location>
</feature>
<evidence type="ECO:0000313" key="11">
    <source>
        <dbReference type="EMBL" id="EDO39016.1"/>
    </source>
</evidence>
<dbReference type="PhylomeDB" id="A7SBF5"/>
<keyword evidence="2 8" id="KW-0812">Transmembrane</keyword>
<evidence type="ECO:0000256" key="9">
    <source>
        <dbReference type="SAM" id="Phobius"/>
    </source>
</evidence>
<dbReference type="AlphaFoldDB" id="A7SBF5"/>
<dbReference type="OrthoDB" id="5950040at2759"/>
<evidence type="ECO:0000313" key="12">
    <source>
        <dbReference type="Proteomes" id="UP000001593"/>
    </source>
</evidence>
<accession>A7SBF5</accession>
<dbReference type="PRINTS" id="PR00237">
    <property type="entry name" value="GPCRRHODOPSN"/>
</dbReference>
<dbReference type="GO" id="GO:0004930">
    <property type="term" value="F:G protein-coupled receptor activity"/>
    <property type="evidence" value="ECO:0000318"/>
    <property type="project" value="GO_Central"/>
</dbReference>
<keyword evidence="3 9" id="KW-1133">Transmembrane helix</keyword>
<organism evidence="11 12">
    <name type="scientific">Nematostella vectensis</name>
    <name type="common">Starlet sea anemone</name>
    <dbReference type="NCBI Taxonomy" id="45351"/>
    <lineage>
        <taxon>Eukaryota</taxon>
        <taxon>Metazoa</taxon>
        <taxon>Cnidaria</taxon>
        <taxon>Anthozoa</taxon>
        <taxon>Hexacorallia</taxon>
        <taxon>Actiniaria</taxon>
        <taxon>Edwardsiidae</taxon>
        <taxon>Nematostella</taxon>
    </lineage>
</organism>
<dbReference type="Gene3D" id="1.20.1070.10">
    <property type="entry name" value="Rhodopsin 7-helix transmembrane proteins"/>
    <property type="match status" value="1"/>
</dbReference>
<dbReference type="STRING" id="45351.A7SBF5"/>
<dbReference type="KEGG" id="nve:5510624"/>
<dbReference type="OMA" id="MAPINIT"/>
<feature type="domain" description="G-protein coupled receptors family 1 profile" evidence="10">
    <location>
        <begin position="18"/>
        <end position="267"/>
    </location>
</feature>
<keyword evidence="6 8" id="KW-0675">Receptor</keyword>
<comment type="similarity">
    <text evidence="8">Belongs to the G-protein coupled receptor 1 family.</text>
</comment>
<feature type="transmembrane region" description="Helical" evidence="9">
    <location>
        <begin position="250"/>
        <end position="269"/>
    </location>
</feature>
<evidence type="ECO:0000256" key="2">
    <source>
        <dbReference type="ARBA" id="ARBA00022692"/>
    </source>
</evidence>
<feature type="transmembrane region" description="Helical" evidence="9">
    <location>
        <begin position="118"/>
        <end position="141"/>
    </location>
</feature>
<dbReference type="PANTHER" id="PTHR45695:SF15">
    <property type="entry name" value="OPSIN RH2"/>
    <property type="match status" value="1"/>
</dbReference>
<gene>
    <name evidence="11" type="ORF">NEMVEDRAFT_v1g112149</name>
</gene>
<feature type="transmembrane region" description="Helical" evidence="9">
    <location>
        <begin position="216"/>
        <end position="238"/>
    </location>
</feature>
<keyword evidence="12" id="KW-1185">Reference proteome</keyword>
<evidence type="ECO:0000256" key="1">
    <source>
        <dbReference type="ARBA" id="ARBA00004141"/>
    </source>
</evidence>
<dbReference type="GO" id="GO:0005886">
    <property type="term" value="C:plasma membrane"/>
    <property type="evidence" value="ECO:0000318"/>
    <property type="project" value="GO_Central"/>
</dbReference>
<protein>
    <recommendedName>
        <fullName evidence="10">G-protein coupled receptors family 1 profile domain-containing protein</fullName>
    </recommendedName>
</protein>
<sequence length="283" mass="32077">MRVFTAISLIMAPINITGNLVVCLIVFKGKTMKTFTNLLLVNLALADMSFGILQLIELAIFQVTEVFDANVFCKSTAYSTHVVCGVSIVTLTIIAYERYQAVARPFRTRLKTTTIKKAVAKLIIIWLTSLISMSPVLYFQWGKAGSDGDPVCGSQQMHHVYPNRIFYFWEAIVFLALPNLIIIYCYSRVIFALWFSKAVCVSSTASFKSRRKLAKVLLFITLIFIVCWVAVCIEHMFYIFGASVSKEFNIMTFFMIHFNSSVNPFVYSLHSSKFRKSCKGIFS</sequence>
<evidence type="ECO:0000256" key="3">
    <source>
        <dbReference type="ARBA" id="ARBA00022989"/>
    </source>
</evidence>
<dbReference type="eggNOG" id="KOG3656">
    <property type="taxonomic scope" value="Eukaryota"/>
</dbReference>
<dbReference type="CDD" id="cd00637">
    <property type="entry name" value="7tm_classA_rhodopsin-like"/>
    <property type="match status" value="1"/>
</dbReference>
<comment type="subcellular location">
    <subcellularLocation>
        <location evidence="1">Membrane</location>
        <topology evidence="1">Multi-pass membrane protein</topology>
    </subcellularLocation>
</comment>
<evidence type="ECO:0000256" key="8">
    <source>
        <dbReference type="RuleBase" id="RU000688"/>
    </source>
</evidence>
<dbReference type="InterPro" id="IPR017452">
    <property type="entry name" value="GPCR_Rhodpsn_7TM"/>
</dbReference>
<dbReference type="HOGENOM" id="CLU_009579_6_0_1"/>
<dbReference type="FunFam" id="1.20.1070.10:FF:000780">
    <property type="entry name" value="Predicted protein"/>
    <property type="match status" value="1"/>
</dbReference>
<keyword evidence="5 9" id="KW-0472">Membrane</keyword>
<feature type="transmembrane region" description="Helical" evidence="9">
    <location>
        <begin position="39"/>
        <end position="64"/>
    </location>
</feature>
<feature type="transmembrane region" description="Helical" evidence="9">
    <location>
        <begin position="76"/>
        <end position="97"/>
    </location>
</feature>
<evidence type="ECO:0000256" key="6">
    <source>
        <dbReference type="ARBA" id="ARBA00023170"/>
    </source>
</evidence>
<evidence type="ECO:0000259" key="10">
    <source>
        <dbReference type="PROSITE" id="PS50262"/>
    </source>
</evidence>
<proteinExistence type="inferred from homology"/>
<feature type="transmembrane region" description="Helical" evidence="9">
    <location>
        <begin position="6"/>
        <end position="27"/>
    </location>
</feature>
<dbReference type="Proteomes" id="UP000001593">
    <property type="component" value="Unassembled WGS sequence"/>
</dbReference>
<dbReference type="EMBL" id="DS469615">
    <property type="protein sequence ID" value="EDO39016.1"/>
    <property type="molecule type" value="Genomic_DNA"/>
</dbReference>
<dbReference type="PANTHER" id="PTHR45695">
    <property type="entry name" value="LEUCOKININ RECEPTOR-RELATED"/>
    <property type="match status" value="1"/>
</dbReference>
<evidence type="ECO:0000256" key="7">
    <source>
        <dbReference type="ARBA" id="ARBA00023224"/>
    </source>
</evidence>
<feature type="transmembrane region" description="Helical" evidence="9">
    <location>
        <begin position="166"/>
        <end position="195"/>
    </location>
</feature>
<dbReference type="InterPro" id="IPR000276">
    <property type="entry name" value="GPCR_Rhodpsn"/>
</dbReference>
<dbReference type="GO" id="GO:0007186">
    <property type="term" value="P:G protein-coupled receptor signaling pathway"/>
    <property type="evidence" value="ECO:0000318"/>
    <property type="project" value="GO_Central"/>
</dbReference>
<evidence type="ECO:0000256" key="5">
    <source>
        <dbReference type="ARBA" id="ARBA00023136"/>
    </source>
</evidence>
<dbReference type="InParanoid" id="A7SBF5"/>
<evidence type="ECO:0000256" key="4">
    <source>
        <dbReference type="ARBA" id="ARBA00023040"/>
    </source>
</evidence>
<reference evidence="11 12" key="1">
    <citation type="journal article" date="2007" name="Science">
        <title>Sea anemone genome reveals ancestral eumetazoan gene repertoire and genomic organization.</title>
        <authorList>
            <person name="Putnam N.H."/>
            <person name="Srivastava M."/>
            <person name="Hellsten U."/>
            <person name="Dirks B."/>
            <person name="Chapman J."/>
            <person name="Salamov A."/>
            <person name="Terry A."/>
            <person name="Shapiro H."/>
            <person name="Lindquist E."/>
            <person name="Kapitonov V.V."/>
            <person name="Jurka J."/>
            <person name="Genikhovich G."/>
            <person name="Grigoriev I.V."/>
            <person name="Lucas S.M."/>
            <person name="Steele R.E."/>
            <person name="Finnerty J.R."/>
            <person name="Technau U."/>
            <person name="Martindale M.Q."/>
            <person name="Rokhsar D.S."/>
        </authorList>
    </citation>
    <scope>NUCLEOTIDE SEQUENCE [LARGE SCALE GENOMIC DNA]</scope>
    <source>
        <strain evidence="12">CH2 X CH6</strain>
    </source>
</reference>
<keyword evidence="4 8" id="KW-0297">G-protein coupled receptor</keyword>
<dbReference type="Pfam" id="PF00001">
    <property type="entry name" value="7tm_1"/>
    <property type="match status" value="1"/>
</dbReference>